<evidence type="ECO:0000256" key="6">
    <source>
        <dbReference type="SAM" id="MobiDB-lite"/>
    </source>
</evidence>
<evidence type="ECO:0000256" key="1">
    <source>
        <dbReference type="ARBA" id="ARBA00004141"/>
    </source>
</evidence>
<evidence type="ECO:0000256" key="3">
    <source>
        <dbReference type="ARBA" id="ARBA00022692"/>
    </source>
</evidence>
<evidence type="ECO:0000313" key="8">
    <source>
        <dbReference type="EMBL" id="CAD9496410.1"/>
    </source>
</evidence>
<keyword evidence="5 7" id="KW-0472">Membrane</keyword>
<dbReference type="GO" id="GO:0016020">
    <property type="term" value="C:membrane"/>
    <property type="evidence" value="ECO:0007669"/>
    <property type="project" value="UniProtKB-SubCell"/>
</dbReference>
<evidence type="ECO:0000256" key="7">
    <source>
        <dbReference type="SAM" id="Phobius"/>
    </source>
</evidence>
<evidence type="ECO:0008006" key="9">
    <source>
        <dbReference type="Google" id="ProtNLM"/>
    </source>
</evidence>
<dbReference type="EMBL" id="HBGW01005292">
    <property type="protein sequence ID" value="CAD9496410.1"/>
    <property type="molecule type" value="Transcribed_RNA"/>
</dbReference>
<feature type="transmembrane region" description="Helical" evidence="7">
    <location>
        <begin position="242"/>
        <end position="261"/>
    </location>
</feature>
<dbReference type="Pfam" id="PF00854">
    <property type="entry name" value="PTR2"/>
    <property type="match status" value="1"/>
</dbReference>
<dbReference type="PANTHER" id="PTHR11654">
    <property type="entry name" value="OLIGOPEPTIDE TRANSPORTER-RELATED"/>
    <property type="match status" value="1"/>
</dbReference>
<feature type="transmembrane region" description="Helical" evidence="7">
    <location>
        <begin position="206"/>
        <end position="230"/>
    </location>
</feature>
<gene>
    <name evidence="8" type="ORF">BRAN1462_LOCUS3462</name>
</gene>
<dbReference type="AlphaFoldDB" id="A0A7S2HPA4"/>
<dbReference type="InterPro" id="IPR036259">
    <property type="entry name" value="MFS_trans_sf"/>
</dbReference>
<evidence type="ECO:0000256" key="5">
    <source>
        <dbReference type="ARBA" id="ARBA00023136"/>
    </source>
</evidence>
<reference evidence="8" key="1">
    <citation type="submission" date="2021-01" db="EMBL/GenBank/DDBJ databases">
        <authorList>
            <person name="Corre E."/>
            <person name="Pelletier E."/>
            <person name="Niang G."/>
            <person name="Scheremetjew M."/>
            <person name="Finn R."/>
            <person name="Kale V."/>
            <person name="Holt S."/>
            <person name="Cochrane G."/>
            <person name="Meng A."/>
            <person name="Brown T."/>
            <person name="Cohen L."/>
        </authorList>
    </citation>
    <scope>NUCLEOTIDE SEQUENCE</scope>
    <source>
        <strain evidence="8">RCC3387</strain>
    </source>
</reference>
<feature type="transmembrane region" description="Helical" evidence="7">
    <location>
        <begin position="170"/>
        <end position="194"/>
    </location>
</feature>
<evidence type="ECO:0000256" key="2">
    <source>
        <dbReference type="ARBA" id="ARBA00005982"/>
    </source>
</evidence>
<keyword evidence="3 7" id="KW-0812">Transmembrane</keyword>
<sequence length="304" mass="32466">MALGCVACVCLVVAHVNNQWIKPLPTRRATSFSVEEVRQGFATVPLVVVVNLFFAMGYNATNTAFPRQACQMNTLIGGAQLNGTQMNLGDAFAIIACSPLFEGVLFPLIRRLKGSPVRLGQKLVAGLLVAALGNAVAARLEVQRRQAPLLCGEAPSRCAPAGVHMRDISAFWMLVPYALIGAAEVLVNPCMFYFCYTAAPPKVRSLVQAFNLFFVGAVPSAFTSVAVAATLPDDLDSSRLEYYYILNVACALAGVLAYFLVTRCGSSGQDLKDGAEEDPGVAQERPADRAAELQEEAAPCRDDA</sequence>
<accession>A0A7S2HPA4</accession>
<name>A0A7S2HPA4_9DINO</name>
<evidence type="ECO:0000256" key="4">
    <source>
        <dbReference type="ARBA" id="ARBA00022989"/>
    </source>
</evidence>
<organism evidence="8">
    <name type="scientific">Zooxanthella nutricula</name>
    <dbReference type="NCBI Taxonomy" id="1333877"/>
    <lineage>
        <taxon>Eukaryota</taxon>
        <taxon>Sar</taxon>
        <taxon>Alveolata</taxon>
        <taxon>Dinophyceae</taxon>
        <taxon>Peridiniales</taxon>
        <taxon>Peridiniales incertae sedis</taxon>
        <taxon>Zooxanthella</taxon>
    </lineage>
</organism>
<feature type="compositionally biased region" description="Basic and acidic residues" evidence="6">
    <location>
        <begin position="285"/>
        <end position="304"/>
    </location>
</feature>
<proteinExistence type="inferred from homology"/>
<keyword evidence="4 7" id="KW-1133">Transmembrane helix</keyword>
<dbReference type="SUPFAM" id="SSF103473">
    <property type="entry name" value="MFS general substrate transporter"/>
    <property type="match status" value="1"/>
</dbReference>
<feature type="region of interest" description="Disordered" evidence="6">
    <location>
        <begin position="270"/>
        <end position="304"/>
    </location>
</feature>
<protein>
    <recommendedName>
        <fullName evidence="9">Major facilitator superfamily (MFS) profile domain-containing protein</fullName>
    </recommendedName>
</protein>
<dbReference type="GO" id="GO:0022857">
    <property type="term" value="F:transmembrane transporter activity"/>
    <property type="evidence" value="ECO:0007669"/>
    <property type="project" value="InterPro"/>
</dbReference>
<dbReference type="InterPro" id="IPR000109">
    <property type="entry name" value="POT_fam"/>
</dbReference>
<dbReference type="Gene3D" id="1.20.1250.20">
    <property type="entry name" value="MFS general substrate transporter like domains"/>
    <property type="match status" value="1"/>
</dbReference>
<comment type="subcellular location">
    <subcellularLocation>
        <location evidence="1">Membrane</location>
        <topology evidence="1">Multi-pass membrane protein</topology>
    </subcellularLocation>
</comment>
<comment type="similarity">
    <text evidence="2">Belongs to the major facilitator superfamily. Proton-dependent oligopeptide transporter (POT/PTR) (TC 2.A.17) family.</text>
</comment>